<dbReference type="Proteomes" id="UP000532936">
    <property type="component" value="Unassembled WGS sequence"/>
</dbReference>
<evidence type="ECO:0000313" key="2">
    <source>
        <dbReference type="Proteomes" id="UP000532936"/>
    </source>
</evidence>
<reference evidence="1 2" key="1">
    <citation type="submission" date="2020-08" db="EMBL/GenBank/DDBJ databases">
        <title>Genomic Encyclopedia of Type Strains, Phase IV (KMG-IV): sequencing the most valuable type-strain genomes for metagenomic binning, comparative biology and taxonomic classification.</title>
        <authorList>
            <person name="Goeker M."/>
        </authorList>
    </citation>
    <scope>NUCLEOTIDE SEQUENCE [LARGE SCALE GENOMIC DNA]</scope>
    <source>
        <strain evidence="1 2">DSM 14878</strain>
    </source>
</reference>
<evidence type="ECO:0000313" key="1">
    <source>
        <dbReference type="EMBL" id="MBB3873504.1"/>
    </source>
</evidence>
<comment type="caution">
    <text evidence="1">The sequence shown here is derived from an EMBL/GenBank/DDBJ whole genome shotgun (WGS) entry which is preliminary data.</text>
</comment>
<proteinExistence type="predicted"/>
<organism evidence="1 2">
    <name type="scientific">Brevundimonas mediterranea</name>
    <dbReference type="NCBI Taxonomy" id="74329"/>
    <lineage>
        <taxon>Bacteria</taxon>
        <taxon>Pseudomonadati</taxon>
        <taxon>Pseudomonadota</taxon>
        <taxon>Alphaproteobacteria</taxon>
        <taxon>Caulobacterales</taxon>
        <taxon>Caulobacteraceae</taxon>
        <taxon>Brevundimonas</taxon>
    </lineage>
</organism>
<dbReference type="Pfam" id="PF08811">
    <property type="entry name" value="DUF1800"/>
    <property type="match status" value="1"/>
</dbReference>
<gene>
    <name evidence="1" type="ORF">GGR11_003066</name>
</gene>
<dbReference type="EMBL" id="JACIDA010000003">
    <property type="protein sequence ID" value="MBB3873504.1"/>
    <property type="molecule type" value="Genomic_DNA"/>
</dbReference>
<sequence length="473" mass="51254">MAASSTDAAIAVTRLGLGARPGEIARVAADPRAWALDQIRPEGAPQPAGPFADSGQRMAAFLDYQGDRGQRAGASADAEAVRTARQAARRALTDDTAQAFLTRARLGATTADGFAERWALFWANALTVSAVKFDSGAFIDLYEREAVRPNVFGRFADLVVAAEQHPAMLLYLDQARSTGPDSPAGTRRKVGLNENLAREMLELHTVGADAGYTQADVTELARALTGWSIPRPQDRQAAPGRDRARRAALAVEPGPNGFVFRANIHEPGPRTVMGRTYVQRGAAQGEAILRDLARHPATARRLSRRIAAHFVSDTPPETLVARLERAWTRSDGDLGQVARALIEAPETWTPQPTKIKTPYEFIVSTHRALDVPPQRIQPLRQALVEMGQPPFAAPSPEGWPDTAADWAGPDALVKRLNWARTAAETARTADIAAAARDALGDRLSERTRLAVARAESRTEALTLLLMSPEFQRR</sequence>
<dbReference type="InterPro" id="IPR014917">
    <property type="entry name" value="DUF1800"/>
</dbReference>
<accession>A0A7W6F144</accession>
<protein>
    <submittedName>
        <fullName evidence="1">Uncharacterized protein (DUF1800 family)</fullName>
    </submittedName>
</protein>
<dbReference type="AlphaFoldDB" id="A0A7W6F144"/>
<dbReference type="RefSeq" id="WP_183198332.1">
    <property type="nucleotide sequence ID" value="NZ_JACIDA010000003.1"/>
</dbReference>
<name>A0A7W6F144_9CAUL</name>